<dbReference type="EMBL" id="CYZU01000030">
    <property type="protein sequence ID" value="CUO72305.1"/>
    <property type="molecule type" value="Genomic_DNA"/>
</dbReference>
<dbReference type="AlphaFoldDB" id="A0A174HHB8"/>
<feature type="domain" description="MacB-like periplasmic core" evidence="2">
    <location>
        <begin position="49"/>
        <end position="155"/>
    </location>
</feature>
<accession>A0A174HHB8</accession>
<feature type="transmembrane region" description="Helical" evidence="1">
    <location>
        <begin position="204"/>
        <end position="225"/>
    </location>
</feature>
<evidence type="ECO:0000259" key="2">
    <source>
        <dbReference type="Pfam" id="PF12704"/>
    </source>
</evidence>
<evidence type="ECO:0000313" key="3">
    <source>
        <dbReference type="EMBL" id="CUO72305.1"/>
    </source>
</evidence>
<keyword evidence="1" id="KW-0812">Transmembrane</keyword>
<organism evidence="3 4">
    <name type="scientific">Faecalicatena contorta</name>
    <dbReference type="NCBI Taxonomy" id="39482"/>
    <lineage>
        <taxon>Bacteria</taxon>
        <taxon>Bacillati</taxon>
        <taxon>Bacillota</taxon>
        <taxon>Clostridia</taxon>
        <taxon>Lachnospirales</taxon>
        <taxon>Lachnospiraceae</taxon>
        <taxon>Faecalicatena</taxon>
    </lineage>
</organism>
<protein>
    <submittedName>
        <fullName evidence="3">MacB-like periplasmic core domain</fullName>
    </submittedName>
</protein>
<keyword evidence="1" id="KW-0472">Membrane</keyword>
<dbReference type="Proteomes" id="UP000095544">
    <property type="component" value="Unassembled WGS sequence"/>
</dbReference>
<reference evidence="3 4" key="1">
    <citation type="submission" date="2015-09" db="EMBL/GenBank/DDBJ databases">
        <authorList>
            <consortium name="Pathogen Informatics"/>
        </authorList>
    </citation>
    <scope>NUCLEOTIDE SEQUENCE [LARGE SCALE GENOMIC DNA]</scope>
    <source>
        <strain evidence="3 4">2789STDY5834876</strain>
    </source>
</reference>
<name>A0A174HHB8_9FIRM</name>
<feature type="transmembrane region" description="Helical" evidence="1">
    <location>
        <begin position="237"/>
        <end position="259"/>
    </location>
</feature>
<proteinExistence type="predicted"/>
<evidence type="ECO:0000313" key="4">
    <source>
        <dbReference type="Proteomes" id="UP000095544"/>
    </source>
</evidence>
<sequence length="339" mass="37151">MLAAALILADLWLLGRTQAAETYSGYLSLRYQEGMVPEESFDQLMDSEEAKKLASAAVWKNHGRKEISAEQTGRKQQADCYSIKGQPEAVFGKTLQSGRYFLSSETDVCLLDQKTSIALFGVKDASGNVIQTGGKTYRITGILSGEEAVCMIPAEKGSAFDGISVQRKTDSKSVQSIVSMMEVYLGGSHKEIIDGQFYSATAKIIFAVSQAMLCAALCIAAGVYAKKNRKPAVLSRCLVAAGWIMLLVIVILGIMFSGLGRDYLPTYWSDFEFFSSLWKTKTEAVRQFAAFQQFWPEQELYNNWRLVMGGGAAMTAVAAIGTLYGIVGLRQYRTGQTQI</sequence>
<dbReference type="InterPro" id="IPR025857">
    <property type="entry name" value="MacB_PCD"/>
</dbReference>
<gene>
    <name evidence="3" type="ORF">ERS852491_03091</name>
</gene>
<dbReference type="Pfam" id="PF12704">
    <property type="entry name" value="MacB_PCD"/>
    <property type="match status" value="1"/>
</dbReference>
<dbReference type="STRING" id="39482.ERS852491_03091"/>
<evidence type="ECO:0000256" key="1">
    <source>
        <dbReference type="SAM" id="Phobius"/>
    </source>
</evidence>
<keyword evidence="1" id="KW-1133">Transmembrane helix</keyword>
<feature type="transmembrane region" description="Helical" evidence="1">
    <location>
        <begin position="304"/>
        <end position="327"/>
    </location>
</feature>